<evidence type="ECO:0000313" key="9">
    <source>
        <dbReference type="Proteomes" id="UP001057375"/>
    </source>
</evidence>
<dbReference type="Pfam" id="PF00501">
    <property type="entry name" value="AMP-binding"/>
    <property type="match status" value="2"/>
</dbReference>
<dbReference type="PANTHER" id="PTHR43272:SF33">
    <property type="entry name" value="AMP-BINDING DOMAIN-CONTAINING PROTEIN-RELATED"/>
    <property type="match status" value="1"/>
</dbReference>
<evidence type="ECO:0000259" key="7">
    <source>
        <dbReference type="PROSITE" id="PS51975"/>
    </source>
</evidence>
<dbReference type="InterPro" id="IPR012337">
    <property type="entry name" value="RNaseH-like_sf"/>
</dbReference>
<dbReference type="InterPro" id="IPR024567">
    <property type="entry name" value="RNase_HII/HIII_dom"/>
</dbReference>
<dbReference type="Pfam" id="PF01351">
    <property type="entry name" value="RNase_HII"/>
    <property type="match status" value="2"/>
</dbReference>
<accession>A0ABQ5K5W0</accession>
<keyword evidence="2" id="KW-0067">ATP-binding</keyword>
<comment type="cofactor">
    <cofactor evidence="3">
        <name>Mn(2+)</name>
        <dbReference type="ChEBI" id="CHEBI:29035"/>
    </cofactor>
    <cofactor evidence="3">
        <name>Mg(2+)</name>
        <dbReference type="ChEBI" id="CHEBI:18420"/>
    </cofactor>
    <text evidence="3">Manganese or magnesium. Binds 1 divalent metal ion per monomer in the absence of substrate. May bind a second metal ion after substrate binding.</text>
</comment>
<gene>
    <name evidence="8" type="ORF">ADUPG1_013350</name>
</gene>
<feature type="domain" description="RNase H type-2" evidence="7">
    <location>
        <begin position="1301"/>
        <end position="1349"/>
    </location>
</feature>
<dbReference type="PANTHER" id="PTHR43272">
    <property type="entry name" value="LONG-CHAIN-FATTY-ACID--COA LIGASE"/>
    <property type="match status" value="1"/>
</dbReference>
<dbReference type="InterPro" id="IPR023160">
    <property type="entry name" value="RNase_HII_hlx-loop-hlx_cap_dom"/>
</dbReference>
<dbReference type="CDD" id="cd07061">
    <property type="entry name" value="HP_HAP_like"/>
    <property type="match status" value="1"/>
</dbReference>
<protein>
    <recommendedName>
        <fullName evidence="4">Ribonuclease</fullName>
        <ecNumber evidence="4">3.1.26.4</ecNumber>
    </recommendedName>
</protein>
<comment type="catalytic activity">
    <reaction evidence="3 4">
        <text>Endonucleolytic cleavage to 5'-phosphomonoester.</text>
        <dbReference type="EC" id="3.1.26.4"/>
    </reaction>
</comment>
<keyword evidence="1" id="KW-0547">Nucleotide-binding</keyword>
<dbReference type="InterPro" id="IPR000873">
    <property type="entry name" value="AMP-dep_synth/lig_dom"/>
</dbReference>
<dbReference type="InterPro" id="IPR042099">
    <property type="entry name" value="ANL_N_sf"/>
</dbReference>
<dbReference type="Pfam" id="PF00328">
    <property type="entry name" value="His_Phos_2"/>
    <property type="match status" value="1"/>
</dbReference>
<keyword evidence="3 4" id="KW-0540">Nuclease</keyword>
<comment type="similarity">
    <text evidence="4">Belongs to the RNase HII family.</text>
</comment>
<dbReference type="SUPFAM" id="SSF53098">
    <property type="entry name" value="Ribonuclease H-like"/>
    <property type="match status" value="3"/>
</dbReference>
<dbReference type="Proteomes" id="UP001057375">
    <property type="component" value="Unassembled WGS sequence"/>
</dbReference>
<dbReference type="Gene3D" id="3.40.50.12780">
    <property type="entry name" value="N-terminal domain of ligase-like"/>
    <property type="match status" value="2"/>
</dbReference>
<dbReference type="EC" id="3.1.26.4" evidence="4"/>
<dbReference type="InterPro" id="IPR029033">
    <property type="entry name" value="His_PPase_superfam"/>
</dbReference>
<feature type="binding site" evidence="3">
    <location>
        <position position="1394"/>
    </location>
    <ligand>
        <name>a divalent metal cation</name>
        <dbReference type="ChEBI" id="CHEBI:60240"/>
    </ligand>
</feature>
<evidence type="ECO:0000256" key="1">
    <source>
        <dbReference type="ARBA" id="ARBA00022741"/>
    </source>
</evidence>
<feature type="binding site" evidence="3">
    <location>
        <position position="1501"/>
    </location>
    <ligand>
        <name>a divalent metal cation</name>
        <dbReference type="ChEBI" id="CHEBI:60240"/>
    </ligand>
</feature>
<keyword evidence="3 4" id="KW-0255">Endonuclease</keyword>
<keyword evidence="3" id="KW-0479">Metal-binding</keyword>
<evidence type="ECO:0000256" key="4">
    <source>
        <dbReference type="RuleBase" id="RU003515"/>
    </source>
</evidence>
<evidence type="ECO:0000256" key="5">
    <source>
        <dbReference type="SAM" id="MobiDB-lite"/>
    </source>
</evidence>
<dbReference type="SUPFAM" id="SSF53254">
    <property type="entry name" value="Phosphoglycerate mutase-like"/>
    <property type="match status" value="1"/>
</dbReference>
<comment type="function">
    <text evidence="4">Endonuclease that specifically degrades the RNA of RNA-DNA hybrids.</text>
</comment>
<feature type="compositionally biased region" description="Acidic residues" evidence="5">
    <location>
        <begin position="1594"/>
        <end position="1604"/>
    </location>
</feature>
<dbReference type="EMBL" id="BQXS01012652">
    <property type="protein sequence ID" value="GKT26413.1"/>
    <property type="molecule type" value="Genomic_DNA"/>
</dbReference>
<keyword evidence="6" id="KW-0472">Membrane</keyword>
<evidence type="ECO:0000256" key="2">
    <source>
        <dbReference type="ARBA" id="ARBA00022840"/>
    </source>
</evidence>
<keyword evidence="8" id="KW-0436">Ligase</keyword>
<name>A0ABQ5K5W0_9EUKA</name>
<comment type="caution">
    <text evidence="8">The sequence shown here is derived from an EMBL/GenBank/DDBJ whole genome shotgun (WGS) entry which is preliminary data.</text>
</comment>
<feature type="binding site" evidence="3">
    <location>
        <position position="1395"/>
    </location>
    <ligand>
        <name>a divalent metal cation</name>
        <dbReference type="ChEBI" id="CHEBI:60240"/>
    </ligand>
</feature>
<evidence type="ECO:0000313" key="8">
    <source>
        <dbReference type="EMBL" id="GKT26413.1"/>
    </source>
</evidence>
<comment type="caution">
    <text evidence="3">Lacks conserved residue(s) required for the propagation of feature annotation.</text>
</comment>
<keyword evidence="9" id="KW-1185">Reference proteome</keyword>
<dbReference type="InterPro" id="IPR000560">
    <property type="entry name" value="His_Pase_clade-2"/>
</dbReference>
<reference evidence="8" key="1">
    <citation type="submission" date="2022-03" db="EMBL/GenBank/DDBJ databases">
        <title>Draft genome sequence of Aduncisulcus paluster, a free-living microaerophilic Fornicata.</title>
        <authorList>
            <person name="Yuyama I."/>
            <person name="Kume K."/>
            <person name="Tamura T."/>
            <person name="Inagaki Y."/>
            <person name="Hashimoto T."/>
        </authorList>
    </citation>
    <scope>NUCLEOTIDE SEQUENCE</scope>
    <source>
        <strain evidence="8">NY0171</strain>
    </source>
</reference>
<dbReference type="GO" id="GO:0016874">
    <property type="term" value="F:ligase activity"/>
    <property type="evidence" value="ECO:0007669"/>
    <property type="project" value="UniProtKB-KW"/>
</dbReference>
<keyword evidence="6" id="KW-1133">Transmembrane helix</keyword>
<dbReference type="Gene3D" id="3.30.420.10">
    <property type="entry name" value="Ribonuclease H-like superfamily/Ribonuclease H"/>
    <property type="match status" value="2"/>
</dbReference>
<feature type="transmembrane region" description="Helical" evidence="6">
    <location>
        <begin position="1244"/>
        <end position="1268"/>
    </location>
</feature>
<feature type="region of interest" description="Disordered" evidence="5">
    <location>
        <begin position="1586"/>
        <end position="1612"/>
    </location>
</feature>
<organism evidence="8 9">
    <name type="scientific">Aduncisulcus paluster</name>
    <dbReference type="NCBI Taxonomy" id="2918883"/>
    <lineage>
        <taxon>Eukaryota</taxon>
        <taxon>Metamonada</taxon>
        <taxon>Carpediemonas-like organisms</taxon>
        <taxon>Aduncisulcus</taxon>
    </lineage>
</organism>
<evidence type="ECO:0000256" key="3">
    <source>
        <dbReference type="PROSITE-ProRule" id="PRU01319"/>
    </source>
</evidence>
<proteinExistence type="inferred from homology"/>
<evidence type="ECO:0000256" key="6">
    <source>
        <dbReference type="SAM" id="Phobius"/>
    </source>
</evidence>
<dbReference type="SUPFAM" id="SSF56801">
    <property type="entry name" value="Acetyl-CoA synthetase-like"/>
    <property type="match status" value="1"/>
</dbReference>
<dbReference type="PROSITE" id="PS51975">
    <property type="entry name" value="RNASE_H_2"/>
    <property type="match status" value="2"/>
</dbReference>
<sequence>MSGEAHFPITSRFHQPSPEFKGLLPNLIRKSIKMYGKRTAFGVYRSFCLEGKRGSYEYITYSQFGSMVASLAAALRDLGIKKGDRVGVWSYNRVEWHVLDLACNCEGIVLVPLYDSQGLKEVEFVANNADIKMLFITVEVLSKFNSIYDKMPETLENVILFDDRPDDRALLVKHCLRLTTKTIATCPYTEEEVQDMEVRQGISFPPDKTFYKRMKEFTLPPPVKPLPDGSYSYQPQEHVAPTLTLSATESLVLLDHTFYKRMKEFTLPPPVKPLPDGSYSYPPQEHVAPTLTLSATESLVLLDHVTYGYHQLLSAGRKFLRRSGESLSLPRCPEDSKPDDLVSIVYTSGTGGDPKGVELTHTNLLAATYMFAPVVKRDLHGRIVILSFLPSAHIFQRAISMVVFRMGGCMCFFQGTAKTIMDDLFFTRPSVFVAVPRVFQKLFETVMKKLKKSGMIANLLFFKALNSLTKTKYVLKKEKPSSKMEFVFGAIRSLLGNRCQQIISGSAPLSPRVAEFVGCVMGCELVEGWGATETTAAGIVQTCPCRTYGNCGKPLGDFQVKLVDVPELEYVTDAPIPRGELCVKGANVFTRYWKNPEKTAESFDKDGFYHTGDIAQFIDGYIQIIDRKKCVYKLSQGEFVSAEALERAYTSSSLVSTAFMYGNRYESFVLAVLQIDEKEVREQIVSEGVLSADDLSELESMEDLCKEPKVISFVHKSVTEACREAKLRSFEIPRAIILEWDEWTIDNRCITPSFKIRRPFLRSKYERRLIDIYSRIKSAIKPGHRLSTIMAANLVCASLALGDMGAASVTSGETALNITAGLILFVLFSSFSFIFASNFVADDYFPIYASYVFRHGDRTPIYPLAPSKEVSTHWQDMQGNRSAGQLTDNPGVEKAYAKGESFYNALVAEENPYALLPTSYNFSTIQFQATDCDRTLMTGYSIIASMYPADDDSQSSIPGNSQAIPIQSVESTKDPLLRPFNTCNKLIALHNSLNEIEPLWAEYEDRKADLDSVSTKIGVACNGPQDVQHVYDPLNCDQSHYGSLPDSVTMDEFGTVVEMFNVVESYEFTTEDPYYQMYSCTFLRELRDHIQSLFDNNIPTADAHFYFGHDSTLMSLRAGLGVVNESIPEYVSNLSYEVMVEKTSPYRASWVADRVSVQNADMRHFVLRFVFANNSESYTGDAYASPYLDEYIKNNKLSNTLLDGTSLPTGYYRLDIFMSYVNDEVWDEDTFWKECGNVDTSLKWYWGMILGMVIVGVIFTIVLVTYYNTGERKSTKRRDDYFNATQGSVDQGDHLLVLFMGITIGIDETGRGPVLGPMVYAAAWMPSSELDILKKIKVDDSKQLSVKKRCEIRANMQKVKSLHILPSIITAETLSYKMLGLSHELFMGITIGIDETGRGPVLGPMVYAAAWMPSSELDILKKIKVDDSKQLSVKKRCEIRANMQKVKSLHILPSIITAETLSYKMLGLSHESLNEISHDAAINLVHTIHQTEKEIDSLYVDTVGKPEKYRDILRRRLPFIPNIVVEAKADGTYPIVGAASIFAKFLRDRIVEGEAKVRGLDKSLKKRRSSASARVGACDEQQSFPGVDVTQEMGDPDIPSEDSGSDDHEGTGMGVDGVMHGVMDGDVDCDGSIPSVLLTSREKSEHYIASRHTCSQFDDTIIESLQHVNFTESITPHDLPSISSYLSPSQTLPESFLAFGSGYPGGSTTKAWIRRHIHNVFGFPSVVRFSWKTTRTLLQDSTGGSQDGSTGKRRHIIKVEWESDEILESDSSYRKKRMEEVQDHVKDLRSQNCASLDASRDVRGFGDRIKWL</sequence>
<dbReference type="Gene3D" id="3.40.50.1240">
    <property type="entry name" value="Phosphoglycerate mutase-like"/>
    <property type="match status" value="1"/>
</dbReference>
<keyword evidence="6" id="KW-0812">Transmembrane</keyword>
<dbReference type="InterPro" id="IPR036397">
    <property type="entry name" value="RNaseH_sf"/>
</dbReference>
<feature type="domain" description="RNase H type-2" evidence="7">
    <location>
        <begin position="1388"/>
        <end position="1604"/>
    </location>
</feature>
<feature type="transmembrane region" description="Helical" evidence="6">
    <location>
        <begin position="814"/>
        <end position="836"/>
    </location>
</feature>
<dbReference type="Gene3D" id="1.10.10.460">
    <property type="entry name" value="Ribonuclease hii. Domain 2"/>
    <property type="match status" value="1"/>
</dbReference>
<keyword evidence="3 4" id="KW-0378">Hydrolase</keyword>